<evidence type="ECO:0000313" key="2">
    <source>
        <dbReference type="Proteomes" id="UP000887572"/>
    </source>
</evidence>
<keyword evidence="1" id="KW-0732">Signal</keyword>
<keyword evidence="2" id="KW-1185">Reference proteome</keyword>
<dbReference type="Proteomes" id="UP000887572">
    <property type="component" value="Unplaced"/>
</dbReference>
<organism evidence="2 3">
    <name type="scientific">Globodera rostochiensis</name>
    <name type="common">Golden nematode worm</name>
    <name type="synonym">Heterodera rostochiensis</name>
    <dbReference type="NCBI Taxonomy" id="31243"/>
    <lineage>
        <taxon>Eukaryota</taxon>
        <taxon>Metazoa</taxon>
        <taxon>Ecdysozoa</taxon>
        <taxon>Nematoda</taxon>
        <taxon>Chromadorea</taxon>
        <taxon>Rhabditida</taxon>
        <taxon>Tylenchina</taxon>
        <taxon>Tylenchomorpha</taxon>
        <taxon>Tylenchoidea</taxon>
        <taxon>Heteroderidae</taxon>
        <taxon>Heteroderinae</taxon>
        <taxon>Globodera</taxon>
    </lineage>
</organism>
<name>A0A914H632_GLORO</name>
<feature type="chain" id="PRO_5036698460" evidence="1">
    <location>
        <begin position="19"/>
        <end position="358"/>
    </location>
</feature>
<protein>
    <submittedName>
        <fullName evidence="3">Uncharacterized protein</fullName>
    </submittedName>
</protein>
<evidence type="ECO:0000313" key="3">
    <source>
        <dbReference type="WBParaSite" id="Gr19_v10_g14525.t1"/>
    </source>
</evidence>
<sequence length="358" mass="40675">MNLMLLFGVLFVVLVTCAVHENDPPDKNPWKACTITDNGLIRLDSMCSQQIICYINKLDANGGNSMASGRFGAMNNDELAAEICWNPGLNGWNAIRITEKNNGQMTFETSDSMALNADFGAVYEPFDEEFQNAQHFVTFLEDYGMSLRIFALDLAFGDADSSNWCKRKCSVKPTASLMDHFGFNCTEIAFPLETPFFVLNISVFPYLLGCEQYETDYDTLEKMEQDLVDSCLKVPKSKCAISIEFYACYNSSMKKQNVGNLSIRKTCEKHIGTFSNVDGFRVGICIHREDEPSLIVKSFLDFSFTDKTFEVNRRYLISSVEEIWGIMKEIPTFFIEFGNERRQSAIRISNEWIKEVVV</sequence>
<accession>A0A914H632</accession>
<feature type="signal peptide" evidence="1">
    <location>
        <begin position="1"/>
        <end position="18"/>
    </location>
</feature>
<dbReference type="AlphaFoldDB" id="A0A914H632"/>
<reference evidence="3" key="1">
    <citation type="submission" date="2022-11" db="UniProtKB">
        <authorList>
            <consortium name="WormBaseParasite"/>
        </authorList>
    </citation>
    <scope>IDENTIFICATION</scope>
</reference>
<evidence type="ECO:0000256" key="1">
    <source>
        <dbReference type="SAM" id="SignalP"/>
    </source>
</evidence>
<dbReference type="WBParaSite" id="Gr19_v10_g14525.t1">
    <property type="protein sequence ID" value="Gr19_v10_g14525.t1"/>
    <property type="gene ID" value="Gr19_v10_g14525"/>
</dbReference>
<proteinExistence type="predicted"/>